<dbReference type="PANTHER" id="PTHR47595:SF1">
    <property type="entry name" value="MYB_SANT-LIKE DNA-BINDING DOMAIN-CONTAINING PROTEIN"/>
    <property type="match status" value="1"/>
</dbReference>
<evidence type="ECO:0000313" key="3">
    <source>
        <dbReference type="Proteomes" id="UP000031443"/>
    </source>
</evidence>
<dbReference type="AlphaFoldDB" id="M7BPN1"/>
<reference evidence="3" key="1">
    <citation type="journal article" date="2013" name="Nat. Genet.">
        <title>The draft genomes of soft-shell turtle and green sea turtle yield insights into the development and evolution of the turtle-specific body plan.</title>
        <authorList>
            <person name="Wang Z."/>
            <person name="Pascual-Anaya J."/>
            <person name="Zadissa A."/>
            <person name="Li W."/>
            <person name="Niimura Y."/>
            <person name="Huang Z."/>
            <person name="Li C."/>
            <person name="White S."/>
            <person name="Xiong Z."/>
            <person name="Fang D."/>
            <person name="Wang B."/>
            <person name="Ming Y."/>
            <person name="Chen Y."/>
            <person name="Zheng Y."/>
            <person name="Kuraku S."/>
            <person name="Pignatelli M."/>
            <person name="Herrero J."/>
            <person name="Beal K."/>
            <person name="Nozawa M."/>
            <person name="Li Q."/>
            <person name="Wang J."/>
            <person name="Zhang H."/>
            <person name="Yu L."/>
            <person name="Shigenobu S."/>
            <person name="Wang J."/>
            <person name="Liu J."/>
            <person name="Flicek P."/>
            <person name="Searle S."/>
            <person name="Wang J."/>
            <person name="Kuratani S."/>
            <person name="Yin Y."/>
            <person name="Aken B."/>
            <person name="Zhang G."/>
            <person name="Irie N."/>
        </authorList>
    </citation>
    <scope>NUCLEOTIDE SEQUENCE [LARGE SCALE GENOMIC DNA]</scope>
</reference>
<evidence type="ECO:0000259" key="1">
    <source>
        <dbReference type="Pfam" id="PF13837"/>
    </source>
</evidence>
<gene>
    <name evidence="2" type="ORF">UY3_02916</name>
</gene>
<dbReference type="InterPro" id="IPR044822">
    <property type="entry name" value="Myb_DNA-bind_4"/>
</dbReference>
<dbReference type="Pfam" id="PF13837">
    <property type="entry name" value="Myb_DNA-bind_4"/>
    <property type="match status" value="1"/>
</dbReference>
<dbReference type="PANTHER" id="PTHR47595">
    <property type="entry name" value="HEAT SHOCK 70 KDA PROTEIN 14"/>
    <property type="match status" value="1"/>
</dbReference>
<feature type="domain" description="Myb/SANT-like DNA-binding" evidence="1">
    <location>
        <begin position="10"/>
        <end position="96"/>
    </location>
</feature>
<accession>M7BPN1</accession>
<evidence type="ECO:0000313" key="2">
    <source>
        <dbReference type="EMBL" id="EMP39856.1"/>
    </source>
</evidence>
<keyword evidence="3" id="KW-1185">Reference proteome</keyword>
<organism evidence="2 3">
    <name type="scientific">Chelonia mydas</name>
    <name type="common">Green sea-turtle</name>
    <name type="synonym">Chelonia agassizi</name>
    <dbReference type="NCBI Taxonomy" id="8469"/>
    <lineage>
        <taxon>Eukaryota</taxon>
        <taxon>Metazoa</taxon>
        <taxon>Chordata</taxon>
        <taxon>Craniata</taxon>
        <taxon>Vertebrata</taxon>
        <taxon>Euteleostomi</taxon>
        <taxon>Archelosauria</taxon>
        <taxon>Testudinata</taxon>
        <taxon>Testudines</taxon>
        <taxon>Cryptodira</taxon>
        <taxon>Durocryptodira</taxon>
        <taxon>Americhelydia</taxon>
        <taxon>Chelonioidea</taxon>
        <taxon>Cheloniidae</taxon>
        <taxon>Chelonia</taxon>
    </lineage>
</organism>
<sequence>MAAARSKCSPAWTTAELLDLLSIWGEEAVQSQLHFNHRHLCRFREVCVKKGYDQDTVQCTARVKELRQAYHKAREENHHSSAVPKTCQFYKELDAIFGGDPTCTVKNAMDTLAGLEAVERGPNPEDKFTDEEVVLDNNMEPPVGHAARNCPPLQGRLASLRSYYLAIKRQERRHLLISTAEQDVDACQDLTGIFHRDL</sequence>
<name>M7BPN1_CHEMY</name>
<protein>
    <recommendedName>
        <fullName evidence="1">Myb/SANT-like DNA-binding domain-containing protein</fullName>
    </recommendedName>
</protein>
<dbReference type="Proteomes" id="UP000031443">
    <property type="component" value="Unassembled WGS sequence"/>
</dbReference>
<proteinExistence type="predicted"/>
<dbReference type="EMBL" id="KB515474">
    <property type="protein sequence ID" value="EMP39856.1"/>
    <property type="molecule type" value="Genomic_DNA"/>
</dbReference>